<name>A4A245_9BACT</name>
<organism evidence="1 2">
    <name type="scientific">Blastopirellula marina DSM 3645</name>
    <dbReference type="NCBI Taxonomy" id="314230"/>
    <lineage>
        <taxon>Bacteria</taxon>
        <taxon>Pseudomonadati</taxon>
        <taxon>Planctomycetota</taxon>
        <taxon>Planctomycetia</taxon>
        <taxon>Pirellulales</taxon>
        <taxon>Pirellulaceae</taxon>
        <taxon>Blastopirellula</taxon>
    </lineage>
</organism>
<proteinExistence type="predicted"/>
<reference evidence="1 2" key="1">
    <citation type="submission" date="2006-02" db="EMBL/GenBank/DDBJ databases">
        <authorList>
            <person name="Amann R."/>
            <person name="Ferriera S."/>
            <person name="Johnson J."/>
            <person name="Kravitz S."/>
            <person name="Halpern A."/>
            <person name="Remington K."/>
            <person name="Beeson K."/>
            <person name="Tran B."/>
            <person name="Rogers Y.-H."/>
            <person name="Friedman R."/>
            <person name="Venter J.C."/>
        </authorList>
    </citation>
    <scope>NUCLEOTIDE SEQUENCE [LARGE SCALE GENOMIC DNA]</scope>
    <source>
        <strain evidence="1 2">DSM 3645</strain>
    </source>
</reference>
<evidence type="ECO:0000313" key="2">
    <source>
        <dbReference type="Proteomes" id="UP000004358"/>
    </source>
</evidence>
<dbReference type="STRING" id="314230.DSM3645_15130"/>
<dbReference type="Proteomes" id="UP000004358">
    <property type="component" value="Unassembled WGS sequence"/>
</dbReference>
<dbReference type="eggNOG" id="ENOG502ZQ2C">
    <property type="taxonomic scope" value="Bacteria"/>
</dbReference>
<comment type="caution">
    <text evidence="1">The sequence shown here is derived from an EMBL/GenBank/DDBJ whole genome shotgun (WGS) entry which is preliminary data.</text>
</comment>
<accession>A4A245</accession>
<dbReference type="OrthoDB" id="286121at2"/>
<gene>
    <name evidence="1" type="ORF">DSM3645_15130</name>
</gene>
<dbReference type="HOGENOM" id="CLU_1084472_0_0_0"/>
<sequence>MNFLAQLAAIAVVLSAPMIGLAVEPRVAGLHDLVVVEPGMHRDGLPAVSIRDSGESFTAEIPPTLHIHRYFYSGDREFQGPIIQGGPTVIIASHPKTGQRVYTEVTLAAGSPVIAHNKHGIEYIYDHSRIEINYGCDEQSVRVKYHSGQGVRRNLANFREHVFENAGQHLGQSQTLGALKETMHGGGQLAKSAVGAVDSCTAKLLNGAKSLSSAIPGVTPLSSYADDQPARQYEKQIDRAQRLKDSASLDFVPTNR</sequence>
<dbReference type="AlphaFoldDB" id="A4A245"/>
<dbReference type="EMBL" id="AANZ01000041">
    <property type="protein sequence ID" value="EAQ77148.1"/>
    <property type="molecule type" value="Genomic_DNA"/>
</dbReference>
<evidence type="ECO:0000313" key="1">
    <source>
        <dbReference type="EMBL" id="EAQ77148.1"/>
    </source>
</evidence>
<dbReference type="RefSeq" id="WP_002650924.1">
    <property type="nucleotide sequence ID" value="NZ_CH672376.1"/>
</dbReference>
<protein>
    <submittedName>
        <fullName evidence="1">Uncharacterized protein</fullName>
    </submittedName>
</protein>